<dbReference type="KEGG" id="mech:Q9L42_014310"/>
<evidence type="ECO:0000256" key="1">
    <source>
        <dbReference type="SAM" id="MobiDB-lite"/>
    </source>
</evidence>
<dbReference type="AlphaFoldDB" id="A0AAU7NRA4"/>
<reference evidence="2 3" key="1">
    <citation type="journal article" date="2024" name="Microbiology">
        <title>Methylomarinum rosea sp. nov., a novel halophilic methanotrophic bacterium from the hypersaline Lake Elton.</title>
        <authorList>
            <person name="Suleimanov R.Z."/>
            <person name="Oshkin I.Y."/>
            <person name="Danilova O.V."/>
            <person name="Suzina N.E."/>
            <person name="Dedysh S.N."/>
        </authorList>
    </citation>
    <scope>NUCLEOTIDE SEQUENCE [LARGE SCALE GENOMIC DNA]</scope>
    <source>
        <strain evidence="2 3">Ch1-1</strain>
    </source>
</reference>
<evidence type="ECO:0008006" key="4">
    <source>
        <dbReference type="Google" id="ProtNLM"/>
    </source>
</evidence>
<name>A0AAU7NRA4_9GAMM</name>
<dbReference type="EMBL" id="CP157743">
    <property type="protein sequence ID" value="XBS19525.1"/>
    <property type="molecule type" value="Genomic_DNA"/>
</dbReference>
<keyword evidence="3" id="KW-1185">Reference proteome</keyword>
<accession>A0AAU7NRA4</accession>
<dbReference type="RefSeq" id="WP_349431296.1">
    <property type="nucleotide sequence ID" value="NZ_CP157743.1"/>
</dbReference>
<evidence type="ECO:0000313" key="3">
    <source>
        <dbReference type="Proteomes" id="UP001225378"/>
    </source>
</evidence>
<proteinExistence type="predicted"/>
<feature type="region of interest" description="Disordered" evidence="1">
    <location>
        <begin position="179"/>
        <end position="200"/>
    </location>
</feature>
<sequence length="464" mass="51710">MKFCFFLVILANVIFFLWELQNGGLRSSSQRGIDDASSEKQILLLSEISKHDTPVTVRLTEESTGSASAASDRLQAEDWLMMSEFGSDQQEMDWLMAQLMADDADALPAPHASVAELGAKAVGPASELTEQWLAMVEQGAEQEELELMAAQLMIDESDVDDLQATQQVQKALIAEGEKLTDSVNDEADKGSISTDKHEPRSRVVSAELDEVVEASAPACIEIGPFANDPQMTAWLNKQGLDPQRTETFVKEQQAISSYLVYYPAAETFAASRNNVALLEKRGIKDLWLFRKGEMKGAISLGLFKQKYRAEKFAKRMISKGIAADVSARYTTEKRLYLRVNQPFSTVQAEDLDLSNLRIGETKDKRKVSSYLVYYPAAETFAASRNNVSMLRNKGIKELWLFRKGEMKGAISLGLFTEKQRADNIVERLAGKGIKVNVAERYDDEEERSAEQAEVLTINKCVTED</sequence>
<gene>
    <name evidence="2" type="ORF">Q9L42_014310</name>
</gene>
<evidence type="ECO:0000313" key="2">
    <source>
        <dbReference type="EMBL" id="XBS19525.1"/>
    </source>
</evidence>
<protein>
    <recommendedName>
        <fullName evidence="4">SPOR domain-containing protein</fullName>
    </recommendedName>
</protein>
<organism evidence="2 3">
    <name type="scientific">Methylomarinum roseum</name>
    <dbReference type="NCBI Taxonomy" id="3067653"/>
    <lineage>
        <taxon>Bacteria</taxon>
        <taxon>Pseudomonadati</taxon>
        <taxon>Pseudomonadota</taxon>
        <taxon>Gammaproteobacteria</taxon>
        <taxon>Methylococcales</taxon>
        <taxon>Methylococcaceae</taxon>
        <taxon>Methylomarinum</taxon>
    </lineage>
</organism>
<dbReference type="Proteomes" id="UP001225378">
    <property type="component" value="Chromosome"/>
</dbReference>